<evidence type="ECO:0000256" key="8">
    <source>
        <dbReference type="PROSITE-ProRule" id="PRU00560"/>
    </source>
</evidence>
<evidence type="ECO:0000313" key="13">
    <source>
        <dbReference type="Proteomes" id="UP001165120"/>
    </source>
</evidence>
<keyword evidence="4 8" id="KW-0378">Hydrolase</keyword>
<dbReference type="AlphaFoldDB" id="A0A9W6WER6"/>
<sequence>MSCFNLIVDAFDLALELNFEIDENTLIALTKLCSKAKGFNNNLTEQQRGEILLRARKFNEDLVNDTISLIDNYKKITSDANRDKSTSASMTPEVITIDDDSDDASTGKSGRGSSIEYVSFKKNNQSSITKFMNSNNLNKSNLVSDKEDQPSKRMSMLEMAKFKLMEKRKQDANIGYSTKDSRSSTSPKPAPARPSGFNKKKHNENESDSDESEEEENEPALFVSKEEREMKMKQLQANLKIQSLQGKSSFHRSNNYKPVVNQKQRAEELMRLRLNVDMNPFYSKVLTWSFSRSDDFPDDEDKSKYLTIKNTFSSALEYKKTFEPLLLLECWQAIQRAKQVQQESPFKMVIASRSSTDNFFDVYSSVRKEIITEQKKISDSDLLVLAYVPSLCTDEPRVRDVLGANLTCLAKVREIKHNANGYSDITLRVSANSKLTQHFTPGSELVGMKVMQMITIEREYSSLVGLQYYDLAKDIVTATPRVVDHISQSRIDEMKRIYNVNDSQANAIAGTVDNDGFSLIQGPPGTGKTKTILGIVGYFLTSYEKKMNPSNITQPVNNIPSRKKILICAPSNAAVDELVLRIRGGIKNSKGIQFQPKVVRLGRSDAINSQVKDLTLEELVDKELSSSNEKETAAKMDASMKEEHKSCIKERDELRNKLNDSTLLPEEIMKLESRLQEVIQKRKELGRKLDEQREKISVSHRNREIQRRNVQFRILSEAQVVCSTLSGSAHDVLASMTMSFDTVVVDEAAQCIELSAIIPLRYGAKKCIMVGDPNQLPPTVLSQKAASYNYEQSLFVRMQNNYKDNVYLLDVQYRMHPDISKFPSKEFYNSKLLDGPNMAEINKRPWHNMNMFTPYKFFDIKGKQEQNQQTMSLYNRTEAKIATEMVSKLLNTYPDEKWSSKIGIISPYKEQVRCLRDSFIREFGFNITKEIDFNTVDGFQGQEKEIIIFSCVRGSDDSGIGFLSDVRRMNVALTRARTSMWILGSKSSLVQNRTWRDLIADAESREMTIDAYSGFTRDKKNEKISKKKLKLNDYSSLKPKNINDGGSKKTNGYLPPKPKSSGVMKKMDQLKEGSTSTSYSYNGGSGIPVGPSRTGELTDSRIPIKRNIQVERSDSKRHKFFDDDAKPRPPNVSPSINNSNKFGDGGNAVSRNGPPMVNLSKPIIKPPQEIKPKASLWKNLPAQSSNSTTSGYMPPKPSKVQKGAPALQDVDLFKIGGRKGKEKKLPSGPSLSQNKGNNNTYNKSNRNYKDYNNSYKNGYDNYNNGYNFNNYNNRNK</sequence>
<dbReference type="Gene3D" id="3.40.50.300">
    <property type="entry name" value="P-loop containing nucleotide triphosphate hydrolases"/>
    <property type="match status" value="2"/>
</dbReference>
<keyword evidence="5 8" id="KW-0347">Helicase</keyword>
<dbReference type="PANTHER" id="PTHR10887:SF495">
    <property type="entry name" value="HELICASE SENATAXIN ISOFORM X1-RELATED"/>
    <property type="match status" value="1"/>
</dbReference>
<feature type="coiled-coil region" evidence="9">
    <location>
        <begin position="668"/>
        <end position="695"/>
    </location>
</feature>
<feature type="binding site" evidence="8">
    <location>
        <begin position="522"/>
        <end position="529"/>
    </location>
    <ligand>
        <name>ATP</name>
        <dbReference type="ChEBI" id="CHEBI:30616"/>
    </ligand>
</feature>
<evidence type="ECO:0000256" key="4">
    <source>
        <dbReference type="ARBA" id="ARBA00022801"/>
    </source>
</evidence>
<keyword evidence="3 8" id="KW-0547">Nucleotide-binding</keyword>
<dbReference type="GO" id="GO:0006369">
    <property type="term" value="P:termination of RNA polymerase II transcription"/>
    <property type="evidence" value="ECO:0007669"/>
    <property type="project" value="TreeGrafter"/>
</dbReference>
<feature type="compositionally biased region" description="Polar residues" evidence="10">
    <location>
        <begin position="175"/>
        <end position="187"/>
    </location>
</feature>
<proteinExistence type="inferred from homology"/>
<dbReference type="GO" id="GO:0016787">
    <property type="term" value="F:hydrolase activity"/>
    <property type="evidence" value="ECO:0007669"/>
    <property type="project" value="UniProtKB-UniRule"/>
</dbReference>
<feature type="region of interest" description="Disordered" evidence="10">
    <location>
        <begin position="1035"/>
        <end position="1163"/>
    </location>
</feature>
<dbReference type="InterPro" id="IPR041677">
    <property type="entry name" value="DNA2/NAM7_AAA_11"/>
</dbReference>
<evidence type="ECO:0000256" key="6">
    <source>
        <dbReference type="ARBA" id="ARBA00022840"/>
    </source>
</evidence>
<feature type="compositionally biased region" description="Basic and acidic residues" evidence="10">
    <location>
        <begin position="1108"/>
        <end position="1127"/>
    </location>
</feature>
<comment type="similarity">
    <text evidence="2">Belongs to the DNA2/NAM7 helicase family.</text>
</comment>
<dbReference type="Proteomes" id="UP001165120">
    <property type="component" value="Unassembled WGS sequence"/>
</dbReference>
<organism evidence="12 13">
    <name type="scientific">Candida boidinii</name>
    <name type="common">Yeast</name>
    <dbReference type="NCBI Taxonomy" id="5477"/>
    <lineage>
        <taxon>Eukaryota</taxon>
        <taxon>Fungi</taxon>
        <taxon>Dikarya</taxon>
        <taxon>Ascomycota</taxon>
        <taxon>Saccharomycotina</taxon>
        <taxon>Pichiomycetes</taxon>
        <taxon>Pichiales</taxon>
        <taxon>Pichiaceae</taxon>
        <taxon>Ogataea</taxon>
        <taxon>Ogataea/Candida clade</taxon>
    </lineage>
</organism>
<keyword evidence="9" id="KW-0175">Coiled coil</keyword>
<dbReference type="InterPro" id="IPR045055">
    <property type="entry name" value="DNA2/NAM7-like"/>
</dbReference>
<protein>
    <submittedName>
        <fullName evidence="12">Unnamed protein product</fullName>
    </submittedName>
</protein>
<dbReference type="PROSITE" id="PS51198">
    <property type="entry name" value="UVRD_HELICASE_ATP_BIND"/>
    <property type="match status" value="1"/>
</dbReference>
<feature type="compositionally biased region" description="Low complexity" evidence="10">
    <location>
        <begin position="1073"/>
        <end position="1082"/>
    </location>
</feature>
<dbReference type="EMBL" id="BSXN01000402">
    <property type="protein sequence ID" value="GME68386.1"/>
    <property type="molecule type" value="Genomic_DNA"/>
</dbReference>
<keyword evidence="13" id="KW-1185">Reference proteome</keyword>
<dbReference type="InterPro" id="IPR027417">
    <property type="entry name" value="P-loop_NTPase"/>
</dbReference>
<feature type="compositionally biased region" description="Polar residues" evidence="10">
    <location>
        <begin position="1181"/>
        <end position="1191"/>
    </location>
</feature>
<dbReference type="InterPro" id="IPR014016">
    <property type="entry name" value="UvrD-like_ATP-bd"/>
</dbReference>
<feature type="compositionally biased region" description="Acidic residues" evidence="10">
    <location>
        <begin position="206"/>
        <end position="218"/>
    </location>
</feature>
<dbReference type="FunFam" id="3.40.50.300:FF:000326">
    <property type="entry name" value="P-loop containing nucleoside triphosphate hydrolase"/>
    <property type="match status" value="1"/>
</dbReference>
<evidence type="ECO:0000313" key="12">
    <source>
        <dbReference type="EMBL" id="GME68386.1"/>
    </source>
</evidence>
<dbReference type="Pfam" id="PF13087">
    <property type="entry name" value="AAA_12"/>
    <property type="match status" value="1"/>
</dbReference>
<evidence type="ECO:0000256" key="2">
    <source>
        <dbReference type="ARBA" id="ARBA00007913"/>
    </source>
</evidence>
<dbReference type="InterPro" id="IPR047187">
    <property type="entry name" value="SF1_C_Upf1"/>
</dbReference>
<dbReference type="GO" id="GO:0001147">
    <property type="term" value="F:transcription termination site sequence-specific DNA binding"/>
    <property type="evidence" value="ECO:0007669"/>
    <property type="project" value="TreeGrafter"/>
</dbReference>
<evidence type="ECO:0000256" key="9">
    <source>
        <dbReference type="SAM" id="Coils"/>
    </source>
</evidence>
<dbReference type="InterPro" id="IPR056474">
    <property type="entry name" value="SEN1_barrel"/>
</dbReference>
<name>A0A9W6WER6_CANBO</name>
<reference evidence="12" key="1">
    <citation type="submission" date="2023-04" db="EMBL/GenBank/DDBJ databases">
        <title>Candida boidinii NBRC 10035.</title>
        <authorList>
            <person name="Ichikawa N."/>
            <person name="Sato H."/>
            <person name="Tonouchi N."/>
        </authorList>
    </citation>
    <scope>NUCLEOTIDE SEQUENCE</scope>
    <source>
        <strain evidence="12">NBRC 10035</strain>
    </source>
</reference>
<feature type="region of interest" description="Disordered" evidence="10">
    <location>
        <begin position="131"/>
        <end position="152"/>
    </location>
</feature>
<dbReference type="FunFam" id="3.40.50.300:FF:001152">
    <property type="entry name" value="tRNA-splicing endonuclease, putative"/>
    <property type="match status" value="1"/>
</dbReference>
<evidence type="ECO:0000256" key="3">
    <source>
        <dbReference type="ARBA" id="ARBA00022741"/>
    </source>
</evidence>
<accession>A0A9W6WER6</accession>
<dbReference type="GO" id="GO:0005694">
    <property type="term" value="C:chromosome"/>
    <property type="evidence" value="ECO:0007669"/>
    <property type="project" value="UniProtKB-ARBA"/>
</dbReference>
<comment type="caution">
    <text evidence="12">The sequence shown here is derived from an EMBL/GenBank/DDBJ whole genome shotgun (WGS) entry which is preliminary data.</text>
</comment>
<evidence type="ECO:0000256" key="10">
    <source>
        <dbReference type="SAM" id="MobiDB-lite"/>
    </source>
</evidence>
<dbReference type="SUPFAM" id="SSF52540">
    <property type="entry name" value="P-loop containing nucleoside triphosphate hydrolases"/>
    <property type="match status" value="1"/>
</dbReference>
<dbReference type="CDD" id="cd18042">
    <property type="entry name" value="DEXXQc_SETX"/>
    <property type="match status" value="1"/>
</dbReference>
<keyword evidence="7" id="KW-0539">Nucleus</keyword>
<evidence type="ECO:0000259" key="11">
    <source>
        <dbReference type="PROSITE" id="PS51198"/>
    </source>
</evidence>
<dbReference type="GO" id="GO:0016604">
    <property type="term" value="C:nuclear body"/>
    <property type="evidence" value="ECO:0007669"/>
    <property type="project" value="TreeGrafter"/>
</dbReference>
<keyword evidence="6 8" id="KW-0067">ATP-binding</keyword>
<evidence type="ECO:0000256" key="1">
    <source>
        <dbReference type="ARBA" id="ARBA00004123"/>
    </source>
</evidence>
<feature type="region of interest" description="Disordered" evidence="10">
    <location>
        <begin position="168"/>
        <end position="225"/>
    </location>
</feature>
<dbReference type="GO" id="GO:0003678">
    <property type="term" value="F:DNA helicase activity"/>
    <property type="evidence" value="ECO:0007669"/>
    <property type="project" value="UniProtKB-ARBA"/>
</dbReference>
<dbReference type="InterPro" id="IPR044340">
    <property type="entry name" value="Helicase_Sen1_1B_dom"/>
</dbReference>
<feature type="compositionally biased region" description="Low complexity" evidence="10">
    <location>
        <begin position="133"/>
        <end position="142"/>
    </location>
</feature>
<evidence type="ECO:0000256" key="5">
    <source>
        <dbReference type="ARBA" id="ARBA00022806"/>
    </source>
</evidence>
<gene>
    <name evidence="12" type="ORF">Cboi02_000162100</name>
</gene>
<evidence type="ECO:0000256" key="7">
    <source>
        <dbReference type="ARBA" id="ARBA00023242"/>
    </source>
</evidence>
<feature type="domain" description="UvrD-like helicase ATP-binding" evidence="11">
    <location>
        <begin position="501"/>
        <end position="816"/>
    </location>
</feature>
<feature type="region of interest" description="Disordered" evidence="10">
    <location>
        <begin position="81"/>
        <end position="113"/>
    </location>
</feature>
<dbReference type="Pfam" id="PF23576">
    <property type="entry name" value="SEN1_barrel"/>
    <property type="match status" value="1"/>
</dbReference>
<dbReference type="GO" id="GO:0005524">
    <property type="term" value="F:ATP binding"/>
    <property type="evidence" value="ECO:0007669"/>
    <property type="project" value="UniProtKB-UniRule"/>
</dbReference>
<feature type="compositionally biased region" description="Low complexity" evidence="10">
    <location>
        <begin position="1234"/>
        <end position="1276"/>
    </location>
</feature>
<dbReference type="InterPro" id="IPR041679">
    <property type="entry name" value="DNA2/NAM7-like_C"/>
</dbReference>
<dbReference type="PANTHER" id="PTHR10887">
    <property type="entry name" value="DNA2/NAM7 HELICASE FAMILY"/>
    <property type="match status" value="1"/>
</dbReference>
<feature type="region of interest" description="Disordered" evidence="10">
    <location>
        <begin position="1178"/>
        <end position="1276"/>
    </location>
</feature>
<dbReference type="Pfam" id="PF13086">
    <property type="entry name" value="AAA_11"/>
    <property type="match status" value="1"/>
</dbReference>
<dbReference type="CDD" id="cd21408">
    <property type="entry name" value="1B_Sen1p-like"/>
    <property type="match status" value="1"/>
</dbReference>
<dbReference type="CDD" id="cd18808">
    <property type="entry name" value="SF1_C_Upf1"/>
    <property type="match status" value="1"/>
</dbReference>
<comment type="subcellular location">
    <subcellularLocation>
        <location evidence="1">Nucleus</location>
    </subcellularLocation>
</comment>